<dbReference type="PANTHER" id="PTHR33741:SF5">
    <property type="entry name" value="TRANSMEMBRANE PROTEIN DDB_G0269096-RELATED"/>
    <property type="match status" value="1"/>
</dbReference>
<feature type="transmembrane region" description="Helical" evidence="1">
    <location>
        <begin position="84"/>
        <end position="102"/>
    </location>
</feature>
<evidence type="ECO:0000313" key="4">
    <source>
        <dbReference type="Proteomes" id="UP000267249"/>
    </source>
</evidence>
<feature type="transmembrane region" description="Helical" evidence="1">
    <location>
        <begin position="55"/>
        <end position="72"/>
    </location>
</feature>
<dbReference type="EMBL" id="CP030139">
    <property type="protein sequence ID" value="AZB73741.2"/>
    <property type="molecule type" value="Genomic_DNA"/>
</dbReference>
<dbReference type="Proteomes" id="UP000267249">
    <property type="component" value="Chromosome"/>
</dbReference>
<gene>
    <name evidence="3" type="ORF">DOP62_11150</name>
</gene>
<feature type="domain" description="HPP transmembrane region" evidence="2">
    <location>
        <begin position="25"/>
        <end position="177"/>
    </location>
</feature>
<reference evidence="3 4" key="1">
    <citation type="journal article" date="2018" name="Sci. Rep.">
        <title>Genome Features and Biochemical Characteristics of a Robust, Fast Growing and Naturally Transformable Cyanobacterium Synechococcus elongatus PCC 11801 Isolated from India.</title>
        <authorList>
            <person name="Jaiswal D."/>
            <person name="Sengupta A."/>
            <person name="Sohoni S."/>
            <person name="Sengupta S."/>
            <person name="Phadnavis A.G."/>
            <person name="Pakrasi H.B."/>
            <person name="Wangikar P.P."/>
        </authorList>
    </citation>
    <scope>NUCLEOTIDE SEQUENCE [LARGE SCALE GENOMIC DNA]</scope>
    <source>
        <strain evidence="3 4">PCC 11801</strain>
    </source>
</reference>
<organism evidence="3 4">
    <name type="scientific">Synechococcus elongatus PCC 11801</name>
    <dbReference type="NCBI Taxonomy" id="2219813"/>
    <lineage>
        <taxon>Bacteria</taxon>
        <taxon>Bacillati</taxon>
        <taxon>Cyanobacteriota</taxon>
        <taxon>Cyanophyceae</taxon>
        <taxon>Synechococcales</taxon>
        <taxon>Synechococcaceae</taxon>
        <taxon>Synechococcus</taxon>
    </lineage>
</organism>
<dbReference type="InterPro" id="IPR007065">
    <property type="entry name" value="HPP"/>
</dbReference>
<dbReference type="PANTHER" id="PTHR33741">
    <property type="entry name" value="TRANSMEMBRANE PROTEIN DDB_G0269096-RELATED"/>
    <property type="match status" value="1"/>
</dbReference>
<sequence>MIPRSLRRLHWYWQQQRSQSVHLQPRYSRQQVLGSWLGALVGIGLLSWLTQISGYPLVAAPMGATSVLLFGVPSSPLAQPRNVILGNSLGAVVAVLCVLLLGGSPWSMGFAVGVTIALTQLLRCVHPPAGAVALLGVIVKAQWAYILLPVLSGSVLLCVITALYSRWAPDRQHRRYPLSWL</sequence>
<dbReference type="InterPro" id="IPR058581">
    <property type="entry name" value="TM_HPP"/>
</dbReference>
<evidence type="ECO:0000313" key="3">
    <source>
        <dbReference type="EMBL" id="AZB73741.2"/>
    </source>
</evidence>
<keyword evidence="1" id="KW-0472">Membrane</keyword>
<evidence type="ECO:0000259" key="2">
    <source>
        <dbReference type="Pfam" id="PF04982"/>
    </source>
</evidence>
<keyword evidence="1" id="KW-0812">Transmembrane</keyword>
<name>A0AAN1QQH9_SYNEL</name>
<dbReference type="RefSeq" id="WP_261789829.1">
    <property type="nucleotide sequence ID" value="NZ_CP030139.2"/>
</dbReference>
<accession>A0AAN1QQH9</accession>
<dbReference type="Pfam" id="PF04982">
    <property type="entry name" value="TM_HPP"/>
    <property type="match status" value="1"/>
</dbReference>
<dbReference type="AlphaFoldDB" id="A0AAN1QQH9"/>
<feature type="transmembrane region" description="Helical" evidence="1">
    <location>
        <begin position="32"/>
        <end position="49"/>
    </location>
</feature>
<protein>
    <submittedName>
        <fullName evidence="3">HPP family protein</fullName>
    </submittedName>
</protein>
<evidence type="ECO:0000256" key="1">
    <source>
        <dbReference type="SAM" id="Phobius"/>
    </source>
</evidence>
<keyword evidence="1" id="KW-1133">Transmembrane helix</keyword>
<feature type="transmembrane region" description="Helical" evidence="1">
    <location>
        <begin position="143"/>
        <end position="165"/>
    </location>
</feature>
<proteinExistence type="predicted"/>